<dbReference type="KEGG" id="mpri:MP3633_0513"/>
<gene>
    <name evidence="2" type="ORF">MP3633_0513</name>
</gene>
<name>A0A859CXQ9_9GAMM</name>
<reference evidence="2 3" key="1">
    <citation type="submission" date="2020-06" db="EMBL/GenBank/DDBJ databases">
        <authorList>
            <person name="Voronona O.L."/>
            <person name="Aksenova E.I."/>
            <person name="Kunda M.S."/>
            <person name="Semenov A.N."/>
            <person name="Ryzhova N."/>
        </authorList>
    </citation>
    <scope>NUCLEOTIDE SEQUENCE [LARGE SCALE GENOMIC DNA]</scope>
    <source>
        <strain evidence="2 3">MPKMM3633</strain>
    </source>
</reference>
<accession>A0A859CXQ9</accession>
<dbReference type="EMBL" id="CP054301">
    <property type="protein sequence ID" value="QKK79251.1"/>
    <property type="molecule type" value="Genomic_DNA"/>
</dbReference>
<evidence type="ECO:0000313" key="2">
    <source>
        <dbReference type="EMBL" id="QKK79251.1"/>
    </source>
</evidence>
<feature type="transmembrane region" description="Helical" evidence="1">
    <location>
        <begin position="28"/>
        <end position="46"/>
    </location>
</feature>
<dbReference type="Proteomes" id="UP000509371">
    <property type="component" value="Chromosome"/>
</dbReference>
<proteinExistence type="predicted"/>
<dbReference type="AlphaFoldDB" id="A0A859CXQ9"/>
<keyword evidence="1" id="KW-1133">Transmembrane helix</keyword>
<sequence>MIDSWVVELKVIGHQPTALLNDYKTSLAFSYIMTVVVVRGFVRFLLRSV</sequence>
<keyword evidence="1" id="KW-0472">Membrane</keyword>
<evidence type="ECO:0000256" key="1">
    <source>
        <dbReference type="SAM" id="Phobius"/>
    </source>
</evidence>
<protein>
    <submittedName>
        <fullName evidence="2">Putative membrane protein</fullName>
    </submittedName>
</protein>
<evidence type="ECO:0000313" key="3">
    <source>
        <dbReference type="Proteomes" id="UP000509371"/>
    </source>
</evidence>
<organism evidence="2 3">
    <name type="scientific">Marinomonas primoryensis</name>
    <dbReference type="NCBI Taxonomy" id="178399"/>
    <lineage>
        <taxon>Bacteria</taxon>
        <taxon>Pseudomonadati</taxon>
        <taxon>Pseudomonadota</taxon>
        <taxon>Gammaproteobacteria</taxon>
        <taxon>Oceanospirillales</taxon>
        <taxon>Oceanospirillaceae</taxon>
        <taxon>Marinomonas</taxon>
    </lineage>
</organism>
<keyword evidence="1" id="KW-0812">Transmembrane</keyword>